<keyword evidence="2 4" id="KW-0378">Hydrolase</keyword>
<sequence length="349" mass="34599">MTQSSLTLSERIENVLTAACLGDALGAPPEAMYPGDIPAVFGGRITRFFAPPPMAPFSIGSVPGSLTDDATQMLAMAEIVIESKGQPTLADAARGLIRWADDPRGFGRFAGPTTQAAILRLKAGEDPSVVATPALYSASMGTTNGAAMRAPVAGCIRPGDIEGAVDVAAILSAPTHNTQIAWSGAGAVAAAIAAGLARDGSISMADAAMAGAEAGEKLAASRGRFAAGPSVIRRLELALAIAEHFEGDADGAMEELGAVIGAGLPMAEAVPVAVGLAVAAAGDPWAVIVAAANAGNDCDTVALFAGSIAAAWTDAIGAPDDLIAEMKLVNGLDLGATASDLVAACGLKG</sequence>
<evidence type="ECO:0000256" key="1">
    <source>
        <dbReference type="ARBA" id="ARBA00010702"/>
    </source>
</evidence>
<feature type="binding site" evidence="3">
    <location>
        <position position="297"/>
    </location>
    <ligand>
        <name>Mg(2+)</name>
        <dbReference type="ChEBI" id="CHEBI:18420"/>
        <label>1</label>
    </ligand>
</feature>
<evidence type="ECO:0000256" key="2">
    <source>
        <dbReference type="ARBA" id="ARBA00022801"/>
    </source>
</evidence>
<keyword evidence="3" id="KW-0479">Metal-binding</keyword>
<comment type="caution">
    <text evidence="4">The sequence shown here is derived from an EMBL/GenBank/DDBJ whole genome shotgun (WGS) entry which is preliminary data.</text>
</comment>
<dbReference type="Gene3D" id="1.10.4080.10">
    <property type="entry name" value="ADP-ribosylation/Crystallin J1"/>
    <property type="match status" value="1"/>
</dbReference>
<feature type="binding site" evidence="3">
    <location>
        <position position="68"/>
    </location>
    <ligand>
        <name>Mg(2+)</name>
        <dbReference type="ChEBI" id="CHEBI:18420"/>
        <label>1</label>
    </ligand>
</feature>
<accession>A0A840ALG6</accession>
<reference evidence="4 5" key="1">
    <citation type="submission" date="2020-08" db="EMBL/GenBank/DDBJ databases">
        <title>Genomic Encyclopedia of Type Strains, Phase IV (KMG-IV): sequencing the most valuable type-strain genomes for metagenomic binning, comparative biology and taxonomic classification.</title>
        <authorList>
            <person name="Goeker M."/>
        </authorList>
    </citation>
    <scope>NUCLEOTIDE SEQUENCE [LARGE SCALE GENOMIC DNA]</scope>
    <source>
        <strain evidence="4 5">DSM 25966</strain>
    </source>
</reference>
<feature type="binding site" evidence="3">
    <location>
        <position position="67"/>
    </location>
    <ligand>
        <name>Mg(2+)</name>
        <dbReference type="ChEBI" id="CHEBI:18420"/>
        <label>1</label>
    </ligand>
</feature>
<evidence type="ECO:0000313" key="4">
    <source>
        <dbReference type="EMBL" id="MBB3930198.1"/>
    </source>
</evidence>
<organism evidence="4 5">
    <name type="scientific">Kaistia hirudinis</name>
    <dbReference type="NCBI Taxonomy" id="1293440"/>
    <lineage>
        <taxon>Bacteria</taxon>
        <taxon>Pseudomonadati</taxon>
        <taxon>Pseudomonadota</taxon>
        <taxon>Alphaproteobacteria</taxon>
        <taxon>Hyphomicrobiales</taxon>
        <taxon>Kaistiaceae</taxon>
        <taxon>Kaistia</taxon>
    </lineage>
</organism>
<dbReference type="EMBL" id="JACIDS010000002">
    <property type="protein sequence ID" value="MBB3930198.1"/>
    <property type="molecule type" value="Genomic_DNA"/>
</dbReference>
<dbReference type="PANTHER" id="PTHR16222:SF24">
    <property type="entry name" value="ADP-RIBOSYLHYDROLASE ARH3"/>
    <property type="match status" value="1"/>
</dbReference>
<dbReference type="Proteomes" id="UP000553963">
    <property type="component" value="Unassembled WGS sequence"/>
</dbReference>
<name>A0A840ALG6_9HYPH</name>
<protein>
    <submittedName>
        <fullName evidence="4">ADP-ribosylglycohydrolase</fullName>
    </submittedName>
</protein>
<dbReference type="InterPro" id="IPR050792">
    <property type="entry name" value="ADP-ribosylglycohydrolase"/>
</dbReference>
<dbReference type="GO" id="GO:0046872">
    <property type="term" value="F:metal ion binding"/>
    <property type="evidence" value="ECO:0007669"/>
    <property type="project" value="UniProtKB-KW"/>
</dbReference>
<keyword evidence="3" id="KW-0460">Magnesium</keyword>
<dbReference type="Pfam" id="PF03747">
    <property type="entry name" value="ADP_ribosyl_GH"/>
    <property type="match status" value="1"/>
</dbReference>
<evidence type="ECO:0000256" key="3">
    <source>
        <dbReference type="PIRSR" id="PIRSR605502-1"/>
    </source>
</evidence>
<feature type="binding site" evidence="3">
    <location>
        <position position="299"/>
    </location>
    <ligand>
        <name>Mg(2+)</name>
        <dbReference type="ChEBI" id="CHEBI:18420"/>
        <label>1</label>
    </ligand>
</feature>
<dbReference type="InterPro" id="IPR036705">
    <property type="entry name" value="Ribosyl_crysJ1_sf"/>
</dbReference>
<dbReference type="InterPro" id="IPR005502">
    <property type="entry name" value="Ribosyl_crysJ1"/>
</dbReference>
<feature type="binding site" evidence="3">
    <location>
        <position position="69"/>
    </location>
    <ligand>
        <name>Mg(2+)</name>
        <dbReference type="ChEBI" id="CHEBI:18420"/>
        <label>1</label>
    </ligand>
</feature>
<gene>
    <name evidence="4" type="ORF">GGR25_001237</name>
</gene>
<comment type="similarity">
    <text evidence="1">Belongs to the ADP-ribosylglycohydrolase family.</text>
</comment>
<feature type="binding site" evidence="3">
    <location>
        <position position="300"/>
    </location>
    <ligand>
        <name>Mg(2+)</name>
        <dbReference type="ChEBI" id="CHEBI:18420"/>
        <label>1</label>
    </ligand>
</feature>
<dbReference type="SUPFAM" id="SSF101478">
    <property type="entry name" value="ADP-ribosylglycohydrolase"/>
    <property type="match status" value="1"/>
</dbReference>
<keyword evidence="5" id="KW-1185">Reference proteome</keyword>
<dbReference type="AlphaFoldDB" id="A0A840ALG6"/>
<dbReference type="GO" id="GO:0016787">
    <property type="term" value="F:hydrolase activity"/>
    <property type="evidence" value="ECO:0007669"/>
    <property type="project" value="UniProtKB-KW"/>
</dbReference>
<dbReference type="PANTHER" id="PTHR16222">
    <property type="entry name" value="ADP-RIBOSYLGLYCOHYDROLASE"/>
    <property type="match status" value="1"/>
</dbReference>
<proteinExistence type="inferred from homology"/>
<evidence type="ECO:0000313" key="5">
    <source>
        <dbReference type="Proteomes" id="UP000553963"/>
    </source>
</evidence>
<comment type="cofactor">
    <cofactor evidence="3">
        <name>Mg(2+)</name>
        <dbReference type="ChEBI" id="CHEBI:18420"/>
    </cofactor>
    <text evidence="3">Binds 2 magnesium ions per subunit.</text>
</comment>
<dbReference type="RefSeq" id="WP_183397881.1">
    <property type="nucleotide sequence ID" value="NZ_JACIDS010000002.1"/>
</dbReference>